<dbReference type="AlphaFoldDB" id="A0A9X7U9I6"/>
<dbReference type="RefSeq" id="WP_138984485.1">
    <property type="nucleotide sequence ID" value="NZ_JBCNKW010000003.1"/>
</dbReference>
<dbReference type="Proteomes" id="UP000515377">
    <property type="component" value="Chromosome"/>
</dbReference>
<gene>
    <name evidence="1" type="ORF">H3V42_29225</name>
</gene>
<evidence type="ECO:0008006" key="3">
    <source>
        <dbReference type="Google" id="ProtNLM"/>
    </source>
</evidence>
<dbReference type="EMBL" id="CP060122">
    <property type="protein sequence ID" value="QNG45785.1"/>
    <property type="molecule type" value="Genomic_DNA"/>
</dbReference>
<proteinExistence type="predicted"/>
<sequence>MARVQKTVPAPDHTPLASMGKAALAAAGSDQITVLADRGHYNSEQVLEHDGAGILLCVPMVDTSGRVQ</sequence>
<accession>A0A9X7U9I6</accession>
<name>A0A9X7U9I6_SPHYA</name>
<reference evidence="1 2" key="1">
    <citation type="submission" date="2020-07" db="EMBL/GenBank/DDBJ databases">
        <title>Whole genome sequence of Sphingobium yanoikuyae A3.</title>
        <authorList>
            <person name="Han S.-S."/>
        </authorList>
    </citation>
    <scope>NUCLEOTIDE SEQUENCE [LARGE SCALE GENOMIC DNA]</scope>
    <source>
        <strain evidence="1 2">A3</strain>
    </source>
</reference>
<organism evidence="1 2">
    <name type="scientific">Sphingobium yanoikuyae</name>
    <name type="common">Sphingomonas yanoikuyae</name>
    <dbReference type="NCBI Taxonomy" id="13690"/>
    <lineage>
        <taxon>Bacteria</taxon>
        <taxon>Pseudomonadati</taxon>
        <taxon>Pseudomonadota</taxon>
        <taxon>Alphaproteobacteria</taxon>
        <taxon>Sphingomonadales</taxon>
        <taxon>Sphingomonadaceae</taxon>
        <taxon>Sphingobium</taxon>
    </lineage>
</organism>
<evidence type="ECO:0000313" key="1">
    <source>
        <dbReference type="EMBL" id="QNG45785.1"/>
    </source>
</evidence>
<evidence type="ECO:0000313" key="2">
    <source>
        <dbReference type="Proteomes" id="UP000515377"/>
    </source>
</evidence>
<protein>
    <recommendedName>
        <fullName evidence="3">Transposase</fullName>
    </recommendedName>
</protein>